<dbReference type="Proteomes" id="UP000440224">
    <property type="component" value="Unassembled WGS sequence"/>
</dbReference>
<dbReference type="PANTHER" id="PTHR43087">
    <property type="entry name" value="LYSINE/ARGININE/ORNITHINE TRANSPORT SYSTEM KINASE"/>
    <property type="match status" value="1"/>
</dbReference>
<comment type="similarity">
    <text evidence="1">Belongs to the SIMIBI class G3E GTPase family. ArgK/MeaB subfamily.</text>
</comment>
<evidence type="ECO:0000313" key="6">
    <source>
        <dbReference type="EMBL" id="MRG90529.1"/>
    </source>
</evidence>
<dbReference type="Pfam" id="PF03308">
    <property type="entry name" value="MeaB"/>
    <property type="match status" value="1"/>
</dbReference>
<keyword evidence="7" id="KW-1185">Reference proteome</keyword>
<comment type="caution">
    <text evidence="6">The sequence shown here is derived from an EMBL/GenBank/DDBJ whole genome shotgun (WGS) entry which is preliminary data.</text>
</comment>
<dbReference type="NCBIfam" id="TIGR00750">
    <property type="entry name" value="lao"/>
    <property type="match status" value="1"/>
</dbReference>
<dbReference type="Gene3D" id="3.40.50.300">
    <property type="entry name" value="P-loop containing nucleotide triphosphate hydrolases"/>
    <property type="match status" value="1"/>
</dbReference>
<sequence length="338" mass="36020">MHPLAEKVLARDMRGTARACRLADDRAGDYLTILKDLFPHTGRAWTIGVTGNPGAGKSTLTDRLIAVLRKQGKRVAVVAIDPTSPFSGGAILGDRIRMQAHFSDPDVFIRSLATRGALGGLSRSAADVIRVLDAWGADVILVETVGVGQDELEITRTADTTLVVMAPGLGDDVQAIKAGLLECADVFAVNKADREGADAAVRDLELMIALGGEVVKAGVHSRGHAAGALDIQKQVVRHDANKWIPPVTRTVSTRDEGVAALVTQLEAHHAWLTGTEAGAARRFERLREAMRTQLREALLEAAMAELGGALDEAAQAVAHRQTDPYTAAERLVTAFRGR</sequence>
<keyword evidence="4" id="KW-0342">GTP-binding</keyword>
<dbReference type="InterPro" id="IPR027417">
    <property type="entry name" value="P-loop_NTPase"/>
</dbReference>
<keyword evidence="2" id="KW-0547">Nucleotide-binding</keyword>
<dbReference type="GO" id="GO:0005525">
    <property type="term" value="F:GTP binding"/>
    <property type="evidence" value="ECO:0007669"/>
    <property type="project" value="UniProtKB-KW"/>
</dbReference>
<evidence type="ECO:0000256" key="4">
    <source>
        <dbReference type="ARBA" id="ARBA00023134"/>
    </source>
</evidence>
<dbReference type="PANTHER" id="PTHR43087:SF1">
    <property type="entry name" value="LAO_AO TRANSPORT SYSTEM ATPASE"/>
    <property type="match status" value="1"/>
</dbReference>
<keyword evidence="3" id="KW-0378">Hydrolase</keyword>
<evidence type="ECO:0000256" key="1">
    <source>
        <dbReference type="ARBA" id="ARBA00009625"/>
    </source>
</evidence>
<dbReference type="AlphaFoldDB" id="A0A6N7PEW9"/>
<dbReference type="InterPro" id="IPR005129">
    <property type="entry name" value="GTPase_ArgK"/>
</dbReference>
<proteinExistence type="inferred from homology"/>
<evidence type="ECO:0000256" key="5">
    <source>
        <dbReference type="ARBA" id="ARBA00023186"/>
    </source>
</evidence>
<dbReference type="GO" id="GO:0003924">
    <property type="term" value="F:GTPase activity"/>
    <property type="evidence" value="ECO:0007669"/>
    <property type="project" value="InterPro"/>
</dbReference>
<dbReference type="SUPFAM" id="SSF52540">
    <property type="entry name" value="P-loop containing nucleoside triphosphate hydrolases"/>
    <property type="match status" value="1"/>
</dbReference>
<organism evidence="6 7">
    <name type="scientific">Polyangium spumosum</name>
    <dbReference type="NCBI Taxonomy" id="889282"/>
    <lineage>
        <taxon>Bacteria</taxon>
        <taxon>Pseudomonadati</taxon>
        <taxon>Myxococcota</taxon>
        <taxon>Polyangia</taxon>
        <taxon>Polyangiales</taxon>
        <taxon>Polyangiaceae</taxon>
        <taxon>Polyangium</taxon>
    </lineage>
</organism>
<evidence type="ECO:0000256" key="2">
    <source>
        <dbReference type="ARBA" id="ARBA00022741"/>
    </source>
</evidence>
<name>A0A6N7PEW9_9BACT</name>
<keyword evidence="5" id="KW-0143">Chaperone</keyword>
<dbReference type="InterPro" id="IPR052040">
    <property type="entry name" value="GTPase/Isobutyryl-CoA_mutase"/>
</dbReference>
<dbReference type="RefSeq" id="WP_338046150.1">
    <property type="nucleotide sequence ID" value="NZ_WJIE01000001.1"/>
</dbReference>
<gene>
    <name evidence="6" type="primary">meaB</name>
    <name evidence="6" type="ORF">GF068_01110</name>
</gene>
<reference evidence="6 7" key="1">
    <citation type="submission" date="2019-10" db="EMBL/GenBank/DDBJ databases">
        <title>A soil myxobacterium in the family Polyangiaceae.</title>
        <authorList>
            <person name="Li Y."/>
            <person name="Wang J."/>
        </authorList>
    </citation>
    <scope>NUCLEOTIDE SEQUENCE [LARGE SCALE GENOMIC DNA]</scope>
    <source>
        <strain evidence="6 7">DSM 14734</strain>
    </source>
</reference>
<protein>
    <submittedName>
        <fullName evidence="6">Methylmalonyl Co-A mutase-associated GTPase MeaB</fullName>
    </submittedName>
</protein>
<dbReference type="CDD" id="cd03114">
    <property type="entry name" value="MMAA-like"/>
    <property type="match status" value="1"/>
</dbReference>
<accession>A0A6N7PEW9</accession>
<evidence type="ECO:0000313" key="7">
    <source>
        <dbReference type="Proteomes" id="UP000440224"/>
    </source>
</evidence>
<evidence type="ECO:0000256" key="3">
    <source>
        <dbReference type="ARBA" id="ARBA00022801"/>
    </source>
</evidence>
<dbReference type="EMBL" id="WJIE01000001">
    <property type="protein sequence ID" value="MRG90529.1"/>
    <property type="molecule type" value="Genomic_DNA"/>
</dbReference>